<protein>
    <submittedName>
        <fullName evidence="1">Uncharacterized protein</fullName>
    </submittedName>
</protein>
<dbReference type="Proteomes" id="UP000321258">
    <property type="component" value="Unassembled WGS sequence"/>
</dbReference>
<gene>
    <name evidence="1" type="ORF">MHA02_04410</name>
</gene>
<accession>A0A512IK03</accession>
<organism evidence="1 2">
    <name type="scientific">Methylobacterium haplocladii</name>
    <dbReference type="NCBI Taxonomy" id="1176176"/>
    <lineage>
        <taxon>Bacteria</taxon>
        <taxon>Pseudomonadati</taxon>
        <taxon>Pseudomonadota</taxon>
        <taxon>Alphaproteobacteria</taxon>
        <taxon>Hyphomicrobiales</taxon>
        <taxon>Methylobacteriaceae</taxon>
        <taxon>Methylobacterium</taxon>
    </lineage>
</organism>
<name>A0A512IK03_9HYPH</name>
<dbReference type="RefSeq" id="WP_244612393.1">
    <property type="nucleotide sequence ID" value="NZ_BJZT01000005.1"/>
</dbReference>
<dbReference type="AlphaFoldDB" id="A0A512IK03"/>
<keyword evidence="2" id="KW-1185">Reference proteome</keyword>
<sequence length="128" mass="14301">MEYCEILNAAVPFGVIVYDKLHRRTETGLVVPKKITFILFFIFTGAGIAEARLTVTDKLSTYRRGSSEERIDLATRLGKSFSSLSPGLDRDYFIKCLEETVNIGDPRDLELDEAVRLCVAAHRGSGEE</sequence>
<dbReference type="EMBL" id="BJZT01000005">
    <property type="protein sequence ID" value="GEO98053.1"/>
    <property type="molecule type" value="Genomic_DNA"/>
</dbReference>
<comment type="caution">
    <text evidence="1">The sequence shown here is derived from an EMBL/GenBank/DDBJ whole genome shotgun (WGS) entry which is preliminary data.</text>
</comment>
<reference evidence="1 2" key="1">
    <citation type="submission" date="2019-07" db="EMBL/GenBank/DDBJ databases">
        <title>Whole genome shotgun sequence of Methylobacterium haplocladii NBRC 107714.</title>
        <authorList>
            <person name="Hosoyama A."/>
            <person name="Uohara A."/>
            <person name="Ohji S."/>
            <person name="Ichikawa N."/>
        </authorList>
    </citation>
    <scope>NUCLEOTIDE SEQUENCE [LARGE SCALE GENOMIC DNA]</scope>
    <source>
        <strain evidence="1 2">NBRC 107714</strain>
    </source>
</reference>
<evidence type="ECO:0000313" key="2">
    <source>
        <dbReference type="Proteomes" id="UP000321258"/>
    </source>
</evidence>
<proteinExistence type="predicted"/>
<evidence type="ECO:0000313" key="1">
    <source>
        <dbReference type="EMBL" id="GEO98053.1"/>
    </source>
</evidence>